<dbReference type="Gene3D" id="1.10.10.10">
    <property type="entry name" value="Winged helix-like DNA-binding domain superfamily/Winged helix DNA-binding domain"/>
    <property type="match status" value="1"/>
</dbReference>
<reference evidence="7" key="1">
    <citation type="journal article" date="2017" name="Int. J. Syst. Evol. Microbiol.">
        <title>Notoacmeibacter marinus gen. nov., sp. nov., isolated from the gut of a limpet and proposal of Notoacmeibacteraceae fam. nov. in the order Rhizobiales of the class Alphaproteobacteria.</title>
        <authorList>
            <person name="Huang Z."/>
            <person name="Guo F."/>
            <person name="Lai Q."/>
        </authorList>
    </citation>
    <scope>NUCLEOTIDE SEQUENCE [LARGE SCALE GENOMIC DNA]</scope>
    <source>
        <strain evidence="7">XMTR2A4</strain>
    </source>
</reference>
<organism evidence="6 7">
    <name type="scientific">Notoacmeibacter marinus</name>
    <dbReference type="NCBI Taxonomy" id="1876515"/>
    <lineage>
        <taxon>Bacteria</taxon>
        <taxon>Pseudomonadati</taxon>
        <taxon>Pseudomonadota</taxon>
        <taxon>Alphaproteobacteria</taxon>
        <taxon>Hyphomicrobiales</taxon>
        <taxon>Notoacmeibacteraceae</taxon>
        <taxon>Notoacmeibacter</taxon>
    </lineage>
</organism>
<evidence type="ECO:0000256" key="1">
    <source>
        <dbReference type="ARBA" id="ARBA00010466"/>
    </source>
</evidence>
<dbReference type="GO" id="GO:0003677">
    <property type="term" value="F:DNA binding"/>
    <property type="evidence" value="ECO:0007669"/>
    <property type="project" value="UniProtKB-KW"/>
</dbReference>
<evidence type="ECO:0000313" key="6">
    <source>
        <dbReference type="EMBL" id="OXT02769.1"/>
    </source>
</evidence>
<dbReference type="InterPro" id="IPR051054">
    <property type="entry name" value="SorC_transcr_regulators"/>
</dbReference>
<keyword evidence="7" id="KW-1185">Reference proteome</keyword>
<dbReference type="EMBL" id="NBYO01000001">
    <property type="protein sequence ID" value="OXT02769.1"/>
    <property type="molecule type" value="Genomic_DNA"/>
</dbReference>
<gene>
    <name evidence="6" type="ORF">B7H23_07840</name>
</gene>
<dbReference type="PANTHER" id="PTHR34294">
    <property type="entry name" value="TRANSCRIPTIONAL REGULATOR-RELATED"/>
    <property type="match status" value="1"/>
</dbReference>
<dbReference type="SUPFAM" id="SSF100950">
    <property type="entry name" value="NagB/RpiA/CoA transferase-like"/>
    <property type="match status" value="1"/>
</dbReference>
<keyword evidence="2" id="KW-0805">Transcription regulation</keyword>
<comment type="caution">
    <text evidence="6">The sequence shown here is derived from an EMBL/GenBank/DDBJ whole genome shotgun (WGS) entry which is preliminary data.</text>
</comment>
<dbReference type="PANTHER" id="PTHR34294:SF1">
    <property type="entry name" value="TRANSCRIPTIONAL REGULATOR LSRR"/>
    <property type="match status" value="1"/>
</dbReference>
<keyword evidence="4" id="KW-0804">Transcription</keyword>
<dbReference type="InterPro" id="IPR036388">
    <property type="entry name" value="WH-like_DNA-bd_sf"/>
</dbReference>
<dbReference type="Pfam" id="PF04198">
    <property type="entry name" value="Sugar-bind"/>
    <property type="match status" value="1"/>
</dbReference>
<dbReference type="GO" id="GO:0030246">
    <property type="term" value="F:carbohydrate binding"/>
    <property type="evidence" value="ECO:0007669"/>
    <property type="project" value="InterPro"/>
</dbReference>
<proteinExistence type="inferred from homology"/>
<name>A0A231V3L0_9HYPH</name>
<evidence type="ECO:0000256" key="3">
    <source>
        <dbReference type="ARBA" id="ARBA00023125"/>
    </source>
</evidence>
<evidence type="ECO:0000256" key="4">
    <source>
        <dbReference type="ARBA" id="ARBA00023163"/>
    </source>
</evidence>
<evidence type="ECO:0000259" key="5">
    <source>
        <dbReference type="Pfam" id="PF04198"/>
    </source>
</evidence>
<sequence>MHVGDSICQACLTRESDLAAERRLHFAGDVIRTAAWLYYGLGKTQSEVAEALGVSRQTAAGYLAEAKSAGHVSISLSPDILAHNALSEALRTRYGLVAAHIVPSPESQAQERQHVGRAGADVLAELVEPGMTIGVSSGRTLSALADQLRPFRLDDAAVIQVSGSSIDPSDHSPEICAATVATALDARCLNLLAPTYLTTEALCTALCAEPPLRRHFDMVARSDLLVFGIGNLSPDTVFDQPDYLDDRTRDHYLKAGAVGIAFGRFFEPDGSETEGPLLQRTIAIDFATAATIPVRLAVCSGTQKIHALRAALSAGMITHLVLDTALAKMLVGEEGDG</sequence>
<dbReference type="AlphaFoldDB" id="A0A231V3L0"/>
<evidence type="ECO:0000256" key="2">
    <source>
        <dbReference type="ARBA" id="ARBA00023015"/>
    </source>
</evidence>
<dbReference type="InterPro" id="IPR037171">
    <property type="entry name" value="NagB/RpiA_transferase-like"/>
</dbReference>
<accession>A0A231V3L0</accession>
<feature type="domain" description="Sugar-binding" evidence="5">
    <location>
        <begin position="83"/>
        <end position="331"/>
    </location>
</feature>
<dbReference type="InterPro" id="IPR007324">
    <property type="entry name" value="Sugar-bd_dom_put"/>
</dbReference>
<dbReference type="Proteomes" id="UP000215405">
    <property type="component" value="Unassembled WGS sequence"/>
</dbReference>
<dbReference type="Gene3D" id="3.40.50.1360">
    <property type="match status" value="1"/>
</dbReference>
<comment type="similarity">
    <text evidence="1">Belongs to the SorC transcriptional regulatory family.</text>
</comment>
<evidence type="ECO:0000313" key="7">
    <source>
        <dbReference type="Proteomes" id="UP000215405"/>
    </source>
</evidence>
<protein>
    <recommendedName>
        <fullName evidence="5">Sugar-binding domain-containing protein</fullName>
    </recommendedName>
</protein>
<keyword evidence="3" id="KW-0238">DNA-binding</keyword>